<feature type="compositionally biased region" description="Polar residues" evidence="1">
    <location>
        <begin position="114"/>
        <end position="137"/>
    </location>
</feature>
<gene>
    <name evidence="2" type="ORF">LTR97_002297</name>
</gene>
<accession>A0AAN7WAH4</accession>
<feature type="compositionally biased region" description="Low complexity" evidence="1">
    <location>
        <begin position="250"/>
        <end position="260"/>
    </location>
</feature>
<dbReference type="EMBL" id="JAVRQU010000003">
    <property type="protein sequence ID" value="KAK5705180.1"/>
    <property type="molecule type" value="Genomic_DNA"/>
</dbReference>
<reference evidence="2" key="1">
    <citation type="submission" date="2023-08" db="EMBL/GenBank/DDBJ databases">
        <title>Black Yeasts Isolated from many extreme environments.</title>
        <authorList>
            <person name="Coleine C."/>
            <person name="Stajich J.E."/>
            <person name="Selbmann L."/>
        </authorList>
    </citation>
    <scope>NUCLEOTIDE SEQUENCE</scope>
    <source>
        <strain evidence="2">CCFEE 5810</strain>
    </source>
</reference>
<evidence type="ECO:0000256" key="1">
    <source>
        <dbReference type="SAM" id="MobiDB-lite"/>
    </source>
</evidence>
<comment type="caution">
    <text evidence="2">The sequence shown here is derived from an EMBL/GenBank/DDBJ whole genome shotgun (WGS) entry which is preliminary data.</text>
</comment>
<organism evidence="2 3">
    <name type="scientific">Elasticomyces elasticus</name>
    <dbReference type="NCBI Taxonomy" id="574655"/>
    <lineage>
        <taxon>Eukaryota</taxon>
        <taxon>Fungi</taxon>
        <taxon>Dikarya</taxon>
        <taxon>Ascomycota</taxon>
        <taxon>Pezizomycotina</taxon>
        <taxon>Dothideomycetes</taxon>
        <taxon>Dothideomycetidae</taxon>
        <taxon>Mycosphaerellales</taxon>
        <taxon>Teratosphaeriaceae</taxon>
        <taxon>Elasticomyces</taxon>
    </lineage>
</organism>
<feature type="compositionally biased region" description="Polar residues" evidence="1">
    <location>
        <begin position="232"/>
        <end position="249"/>
    </location>
</feature>
<feature type="region of interest" description="Disordered" evidence="1">
    <location>
        <begin position="114"/>
        <end position="139"/>
    </location>
</feature>
<evidence type="ECO:0000313" key="3">
    <source>
        <dbReference type="Proteomes" id="UP001310594"/>
    </source>
</evidence>
<name>A0AAN7WAH4_9PEZI</name>
<proteinExistence type="predicted"/>
<dbReference type="AlphaFoldDB" id="A0AAN7WAH4"/>
<dbReference type="Proteomes" id="UP001310594">
    <property type="component" value="Unassembled WGS sequence"/>
</dbReference>
<evidence type="ECO:0000313" key="2">
    <source>
        <dbReference type="EMBL" id="KAK5705180.1"/>
    </source>
</evidence>
<sequence>MPLQRLPQQHVLAPALKRGPDKILAMPDSLDAEAIVARPSGPIYPLPFQCPPDQHQLAPALERSPEEGPLRSPNHLVQEAAVLEGKASWLRRLAMHRRQSINDDAAATRIHDNVQSQRGLPLPSSTQPRSQPSNPNQLAFGVASPALKTLSGKESWPSIHQYCVSTIFPSDDVTLRTGLASHGGASGSRDRVQPSYSQFLGPQQPRLDFDTPASFVLQRQQQESPNISQQQCVSSSRTGKPRTTQGSDGSSSSSSSTSSSPARSTGPCRMQAAFRTELLFPGGLRYCNGIPAS</sequence>
<feature type="region of interest" description="Disordered" evidence="1">
    <location>
        <begin position="179"/>
        <end position="268"/>
    </location>
</feature>
<feature type="compositionally biased region" description="Low complexity" evidence="1">
    <location>
        <begin position="218"/>
        <end position="231"/>
    </location>
</feature>
<protein>
    <submittedName>
        <fullName evidence="2">Uncharacterized protein</fullName>
    </submittedName>
</protein>